<comment type="caution">
    <text evidence="1">The sequence shown here is derived from an EMBL/GenBank/DDBJ whole genome shotgun (WGS) entry which is preliminary data.</text>
</comment>
<accession>A0ABW3JC28</accession>
<evidence type="ECO:0000313" key="1">
    <source>
        <dbReference type="EMBL" id="MFD0987997.1"/>
    </source>
</evidence>
<sequence>MLFRIPTINISAVFDIYGLDLLINEDQFQIAAENFRNRSYASSDLVWPIVLVGDRSYRIFYINYYEEPYGIESVPSCFDFEDVNIEIESPGFENGQKNSGTITVWGS</sequence>
<gene>
    <name evidence="1" type="ORF">ACFQ2F_12905</name>
</gene>
<protein>
    <submittedName>
        <fullName evidence="1">Uncharacterized protein</fullName>
    </submittedName>
</protein>
<reference evidence="2" key="1">
    <citation type="journal article" date="2019" name="Int. J. Syst. Evol. Microbiol.">
        <title>The Global Catalogue of Microorganisms (GCM) 10K type strain sequencing project: providing services to taxonomists for standard genome sequencing and annotation.</title>
        <authorList>
            <consortium name="The Broad Institute Genomics Platform"/>
            <consortium name="The Broad Institute Genome Sequencing Center for Infectious Disease"/>
            <person name="Wu L."/>
            <person name="Ma J."/>
        </authorList>
    </citation>
    <scope>NUCLEOTIDE SEQUENCE [LARGE SCALE GENOMIC DNA]</scope>
    <source>
        <strain evidence="2">CCUG 61697</strain>
    </source>
</reference>
<evidence type="ECO:0000313" key="2">
    <source>
        <dbReference type="Proteomes" id="UP001597102"/>
    </source>
</evidence>
<organism evidence="1 2">
    <name type="scientific">Methyloligella solikamskensis</name>
    <dbReference type="NCBI Taxonomy" id="1177756"/>
    <lineage>
        <taxon>Bacteria</taxon>
        <taxon>Pseudomonadati</taxon>
        <taxon>Pseudomonadota</taxon>
        <taxon>Alphaproteobacteria</taxon>
        <taxon>Hyphomicrobiales</taxon>
        <taxon>Hyphomicrobiaceae</taxon>
        <taxon>Methyloligella</taxon>
    </lineage>
</organism>
<name>A0ABW3JC28_9HYPH</name>
<proteinExistence type="predicted"/>
<keyword evidence="2" id="KW-1185">Reference proteome</keyword>
<dbReference type="Proteomes" id="UP001597102">
    <property type="component" value="Unassembled WGS sequence"/>
</dbReference>
<dbReference type="EMBL" id="JBHTJO010000001">
    <property type="protein sequence ID" value="MFD0987997.1"/>
    <property type="molecule type" value="Genomic_DNA"/>
</dbReference>
<dbReference type="RefSeq" id="WP_379090495.1">
    <property type="nucleotide sequence ID" value="NZ_JBHTJO010000001.1"/>
</dbReference>